<comment type="similarity">
    <text evidence="4">Belongs to the methyl-accepting chemotaxis (MCP) protein family.</text>
</comment>
<dbReference type="SMART" id="SM00283">
    <property type="entry name" value="MA"/>
    <property type="match status" value="1"/>
</dbReference>
<dbReference type="SUPFAM" id="SSF58104">
    <property type="entry name" value="Methyl-accepting chemotaxis protein (MCP) signaling domain"/>
    <property type="match status" value="1"/>
</dbReference>
<evidence type="ECO:0000259" key="8">
    <source>
        <dbReference type="PROSITE" id="PS50111"/>
    </source>
</evidence>
<dbReference type="PROSITE" id="PS50111">
    <property type="entry name" value="CHEMOTAXIS_TRANSDUC_2"/>
    <property type="match status" value="1"/>
</dbReference>
<evidence type="ECO:0000256" key="2">
    <source>
        <dbReference type="ARBA" id="ARBA00022989"/>
    </source>
</evidence>
<keyword evidence="2 7" id="KW-1133">Transmembrane helix</keyword>
<evidence type="ECO:0000313" key="10">
    <source>
        <dbReference type="EMBL" id="UWZ39202.1"/>
    </source>
</evidence>
<sequence>MACDDVRLSVDPSRHRQVEGNLDMTTQDNRQHGFALHRNIRTTHKLLISYLIIAAFLAGVGALGLHELDESEARLANMYSNNAVKTAYLAEIAESQKEAALVLGITANAQTVDAKFAKEVKDIADSVAGYTSSDMTGREKQIAIFNENWATYARLAQERAVPAVKAGDDAALHAAERDLLPYFIAADDAGDALQAIEAERAKATMAEGTKATRNARTLVITVILAALALAVALALGIGRIIARPLAETVDAMRSLAEGRLDRRLAVRGRDELAQMGTALNTALDSFSNTLRQIGANARTLAGSAQDLTTVADKMNRSADESATQANRASMTAGQVSQNVHTVATGAEEMSASIREIAKNAATATNVASRAVQVADATNATIAKLAKSSAEIGNIIKVINSIAEQTNLLALNATIEAARAGDAGKGFAVVAGEVKELARETGNATEDISRRVVAAQADTQAAVSAIEQISTIIAQIDELQTAIATAVEQQSATTNEMGRSASEAATGSTQIADNIGVVASATSSATEGARTTAQAATELSRMAGELERLVGSFRY</sequence>
<keyword evidence="11" id="KW-1185">Reference proteome</keyword>
<evidence type="ECO:0000313" key="11">
    <source>
        <dbReference type="Proteomes" id="UP001058271"/>
    </source>
</evidence>
<feature type="domain" description="Methyl-accepting transducer" evidence="8">
    <location>
        <begin position="296"/>
        <end position="525"/>
    </location>
</feature>
<gene>
    <name evidence="10" type="ORF">Drose_13785</name>
</gene>
<accession>A0ABY5ZCR2</accession>
<evidence type="ECO:0000256" key="6">
    <source>
        <dbReference type="SAM" id="MobiDB-lite"/>
    </source>
</evidence>
<dbReference type="InterPro" id="IPR004089">
    <property type="entry name" value="MCPsignal_dom"/>
</dbReference>
<dbReference type="Pfam" id="PF00672">
    <property type="entry name" value="HAMP"/>
    <property type="match status" value="1"/>
</dbReference>
<dbReference type="InterPro" id="IPR003660">
    <property type="entry name" value="HAMP_dom"/>
</dbReference>
<evidence type="ECO:0000256" key="5">
    <source>
        <dbReference type="PROSITE-ProRule" id="PRU00284"/>
    </source>
</evidence>
<feature type="compositionally biased region" description="Polar residues" evidence="6">
    <location>
        <begin position="320"/>
        <end position="336"/>
    </location>
</feature>
<dbReference type="Gene3D" id="1.10.287.950">
    <property type="entry name" value="Methyl-accepting chemotaxis protein"/>
    <property type="match status" value="1"/>
</dbReference>
<feature type="domain" description="HAMP" evidence="9">
    <location>
        <begin position="239"/>
        <end position="291"/>
    </location>
</feature>
<dbReference type="PANTHER" id="PTHR32089">
    <property type="entry name" value="METHYL-ACCEPTING CHEMOTAXIS PROTEIN MCPB"/>
    <property type="match status" value="1"/>
</dbReference>
<dbReference type="RefSeq" id="WP_260728603.1">
    <property type="nucleotide sequence ID" value="NZ_BAAABS010000015.1"/>
</dbReference>
<dbReference type="SMART" id="SM00304">
    <property type="entry name" value="HAMP"/>
    <property type="match status" value="1"/>
</dbReference>
<feature type="transmembrane region" description="Helical" evidence="7">
    <location>
        <begin position="47"/>
        <end position="65"/>
    </location>
</feature>
<keyword evidence="1 7" id="KW-0812">Transmembrane</keyword>
<dbReference type="Pfam" id="PF12729">
    <property type="entry name" value="4HB_MCP_1"/>
    <property type="match status" value="1"/>
</dbReference>
<dbReference type="InterPro" id="IPR024478">
    <property type="entry name" value="HlyB_4HB_MCP"/>
</dbReference>
<proteinExistence type="inferred from homology"/>
<dbReference type="PANTHER" id="PTHR32089:SF112">
    <property type="entry name" value="LYSOZYME-LIKE PROTEIN-RELATED"/>
    <property type="match status" value="1"/>
</dbReference>
<dbReference type="Proteomes" id="UP001058271">
    <property type="component" value="Chromosome"/>
</dbReference>
<evidence type="ECO:0000256" key="1">
    <source>
        <dbReference type="ARBA" id="ARBA00022692"/>
    </source>
</evidence>
<evidence type="ECO:0000256" key="4">
    <source>
        <dbReference type="ARBA" id="ARBA00029447"/>
    </source>
</evidence>
<dbReference type="Pfam" id="PF00015">
    <property type="entry name" value="MCPsignal"/>
    <property type="match status" value="1"/>
</dbReference>
<reference evidence="10" key="1">
    <citation type="submission" date="2021-04" db="EMBL/GenBank/DDBJ databases">
        <title>Biosynthetic gene clusters of Dactylosporangioum roseum.</title>
        <authorList>
            <person name="Hartkoorn R.C."/>
            <person name="Beaudoing E."/>
            <person name="Hot D."/>
            <person name="Moureu S."/>
        </authorList>
    </citation>
    <scope>NUCLEOTIDE SEQUENCE</scope>
    <source>
        <strain evidence="10">NRRL B-16295</strain>
    </source>
</reference>
<evidence type="ECO:0000256" key="3">
    <source>
        <dbReference type="ARBA" id="ARBA00023224"/>
    </source>
</evidence>
<dbReference type="EMBL" id="CP073721">
    <property type="protein sequence ID" value="UWZ39202.1"/>
    <property type="molecule type" value="Genomic_DNA"/>
</dbReference>
<protein>
    <submittedName>
        <fullName evidence="10">Methyl-accepting chemotaxis protein</fullName>
    </submittedName>
</protein>
<feature type="region of interest" description="Disordered" evidence="6">
    <location>
        <begin position="315"/>
        <end position="336"/>
    </location>
</feature>
<dbReference type="PROSITE" id="PS50885">
    <property type="entry name" value="HAMP"/>
    <property type="match status" value="1"/>
</dbReference>
<name>A0ABY5ZCR2_9ACTN</name>
<keyword evidence="7" id="KW-0472">Membrane</keyword>
<feature type="transmembrane region" description="Helical" evidence="7">
    <location>
        <begin position="218"/>
        <end position="242"/>
    </location>
</feature>
<evidence type="ECO:0000256" key="7">
    <source>
        <dbReference type="SAM" id="Phobius"/>
    </source>
</evidence>
<dbReference type="CDD" id="cd06225">
    <property type="entry name" value="HAMP"/>
    <property type="match status" value="1"/>
</dbReference>
<evidence type="ECO:0000259" key="9">
    <source>
        <dbReference type="PROSITE" id="PS50885"/>
    </source>
</evidence>
<keyword evidence="3 5" id="KW-0807">Transducer</keyword>
<organism evidence="10 11">
    <name type="scientific">Dactylosporangium roseum</name>
    <dbReference type="NCBI Taxonomy" id="47989"/>
    <lineage>
        <taxon>Bacteria</taxon>
        <taxon>Bacillati</taxon>
        <taxon>Actinomycetota</taxon>
        <taxon>Actinomycetes</taxon>
        <taxon>Micromonosporales</taxon>
        <taxon>Micromonosporaceae</taxon>
        <taxon>Dactylosporangium</taxon>
    </lineage>
</organism>